<protein>
    <recommendedName>
        <fullName evidence="2">C2H2-type domain-containing protein</fullName>
    </recommendedName>
</protein>
<evidence type="ECO:0000313" key="4">
    <source>
        <dbReference type="Proteomes" id="UP001140510"/>
    </source>
</evidence>
<feature type="compositionally biased region" description="Acidic residues" evidence="1">
    <location>
        <begin position="173"/>
        <end position="188"/>
    </location>
</feature>
<organism evidence="3 4">
    <name type="scientific">Didymella pomorum</name>
    <dbReference type="NCBI Taxonomy" id="749634"/>
    <lineage>
        <taxon>Eukaryota</taxon>
        <taxon>Fungi</taxon>
        <taxon>Dikarya</taxon>
        <taxon>Ascomycota</taxon>
        <taxon>Pezizomycotina</taxon>
        <taxon>Dothideomycetes</taxon>
        <taxon>Pleosporomycetidae</taxon>
        <taxon>Pleosporales</taxon>
        <taxon>Pleosporineae</taxon>
        <taxon>Didymellaceae</taxon>
        <taxon>Didymella</taxon>
    </lineage>
</organism>
<feature type="domain" description="C2H2-type" evidence="2">
    <location>
        <begin position="90"/>
        <end position="116"/>
    </location>
</feature>
<feature type="region of interest" description="Disordered" evidence="1">
    <location>
        <begin position="139"/>
        <end position="199"/>
    </location>
</feature>
<gene>
    <name evidence="3" type="ORF">N0V91_006305</name>
</gene>
<accession>A0A9W9D6M4</accession>
<dbReference type="OrthoDB" id="2687452at2759"/>
<dbReference type="Gene3D" id="3.30.160.60">
    <property type="entry name" value="Classic Zinc Finger"/>
    <property type="match status" value="1"/>
</dbReference>
<name>A0A9W9D6M4_9PLEO</name>
<keyword evidence="4" id="KW-1185">Reference proteome</keyword>
<feature type="region of interest" description="Disordered" evidence="1">
    <location>
        <begin position="49"/>
        <end position="79"/>
    </location>
</feature>
<feature type="compositionally biased region" description="Basic and acidic residues" evidence="1">
    <location>
        <begin position="147"/>
        <end position="164"/>
    </location>
</feature>
<proteinExistence type="predicted"/>
<dbReference type="EMBL" id="JAPEVA010000048">
    <property type="protein sequence ID" value="KAJ4403792.1"/>
    <property type="molecule type" value="Genomic_DNA"/>
</dbReference>
<dbReference type="InterPro" id="IPR013087">
    <property type="entry name" value="Znf_C2H2_type"/>
</dbReference>
<comment type="caution">
    <text evidence="3">The sequence shown here is derived from an EMBL/GenBank/DDBJ whole genome shotgun (WGS) entry which is preliminary data.</text>
</comment>
<dbReference type="AlphaFoldDB" id="A0A9W9D6M4"/>
<dbReference type="SMART" id="SM00355">
    <property type="entry name" value="ZnF_C2H2"/>
    <property type="match status" value="2"/>
</dbReference>
<feature type="domain" description="C2H2-type" evidence="2">
    <location>
        <begin position="123"/>
        <end position="160"/>
    </location>
</feature>
<evidence type="ECO:0000313" key="3">
    <source>
        <dbReference type="EMBL" id="KAJ4403792.1"/>
    </source>
</evidence>
<evidence type="ECO:0000259" key="2">
    <source>
        <dbReference type="SMART" id="SM00355"/>
    </source>
</evidence>
<dbReference type="Proteomes" id="UP001140510">
    <property type="component" value="Unassembled WGS sequence"/>
</dbReference>
<evidence type="ECO:0000256" key="1">
    <source>
        <dbReference type="SAM" id="MobiDB-lite"/>
    </source>
</evidence>
<sequence length="199" mass="22891">MILHSPSRHQVAHVVGRYHLGTRLRQTPCSSIALPQPAIHSVSTYLQPLSSSIDSREPSPPPKKRRRHHTSASDSEPEIITGHVLSNGKFKCSDPGCSDLKFGRQADFRRHYTNVHEAMKVEYFCTWKGCDRSKRPFKKGKGRSFGLRKDKMEEHVRTVHERVDKRKGHATSTDEEDDEDDDDDIEEADQQRKKTQRHL</sequence>
<reference evidence="3" key="1">
    <citation type="submission" date="2022-10" db="EMBL/GenBank/DDBJ databases">
        <title>Tapping the CABI collections for fungal endophytes: first genome assemblies for Collariella, Neodidymelliopsis, Ascochyta clinopodiicola, Didymella pomorum, Didymosphaeria variabile, Neocosmospora piperis and Neocucurbitaria cava.</title>
        <authorList>
            <person name="Hill R."/>
        </authorList>
    </citation>
    <scope>NUCLEOTIDE SEQUENCE</scope>
    <source>
        <strain evidence="3">IMI 355091</strain>
    </source>
</reference>